<feature type="region of interest" description="Disordered" evidence="12">
    <location>
        <begin position="719"/>
        <end position="781"/>
    </location>
</feature>
<comment type="function">
    <text evidence="11">Bifunctional inositol kinase that acts in concert with the IP6K kinases to synthesize the diphosphate group-containing inositol pyrophosphates diphosphoinositol pentakisphosphate, PP-InsP5, and bis-diphosphoinositol tetrakisphosphate, (PP)2-InsP4. PP-InsP5 and (PP)2-InsP4, also respectively called InsP7 and InsP8, may regulate a variety of cellular processes, including apoptosis, vesicle trafficking, cytoskeletal dynamics, and exocytosis. Phosphorylates inositol hexakisphosphate (InsP6).</text>
</comment>
<feature type="domain" description="ATP-grasp" evidence="13">
    <location>
        <begin position="87"/>
        <end position="294"/>
    </location>
</feature>
<comment type="catalytic activity">
    <reaction evidence="8">
        <text>5-diphospho-1D-myo-inositol 1,2,3,4,6-pentakisphosphate + ATP + H(+) = 1,5-bis(diphospho)-1D-myo-inositol 2,3,4,6-tetrakisphosphate + ADP</text>
        <dbReference type="Rhea" id="RHEA:10276"/>
        <dbReference type="ChEBI" id="CHEBI:15378"/>
        <dbReference type="ChEBI" id="CHEBI:30616"/>
        <dbReference type="ChEBI" id="CHEBI:58628"/>
        <dbReference type="ChEBI" id="CHEBI:77983"/>
        <dbReference type="ChEBI" id="CHEBI:456216"/>
        <dbReference type="EC" id="2.7.4.24"/>
    </reaction>
    <physiologicalReaction direction="left-to-right" evidence="8">
        <dbReference type="Rhea" id="RHEA:10277"/>
    </physiologicalReaction>
</comment>
<dbReference type="EC" id="2.7.4.24" evidence="11"/>
<dbReference type="Gene3D" id="3.30.470.20">
    <property type="entry name" value="ATP-grasp fold, B domain"/>
    <property type="match status" value="1"/>
</dbReference>
<evidence type="ECO:0000256" key="3">
    <source>
        <dbReference type="ARBA" id="ARBA00022553"/>
    </source>
</evidence>
<dbReference type="Gene3D" id="3.40.50.1240">
    <property type="entry name" value="Phosphoglycerate mutase-like"/>
    <property type="match status" value="1"/>
</dbReference>
<proteinExistence type="inferred from homology"/>
<comment type="catalytic activity">
    <reaction evidence="9">
        <text>1D-myo-inositol hexakisphosphate + ATP = 1-diphospho-1D-myo-inositol 2,3,4,5,6-pentakisphosphate + ADP</text>
        <dbReference type="Rhea" id="RHEA:37459"/>
        <dbReference type="ChEBI" id="CHEBI:30616"/>
        <dbReference type="ChEBI" id="CHEBI:58130"/>
        <dbReference type="ChEBI" id="CHEBI:74946"/>
        <dbReference type="ChEBI" id="CHEBI:456216"/>
        <dbReference type="EC" id="2.7.4.24"/>
    </reaction>
    <physiologicalReaction direction="left-to-right" evidence="9">
        <dbReference type="Rhea" id="RHEA:37460"/>
    </physiologicalReaction>
</comment>
<evidence type="ECO:0000256" key="10">
    <source>
        <dbReference type="PROSITE-ProRule" id="PRU00409"/>
    </source>
</evidence>
<feature type="compositionally biased region" description="Low complexity" evidence="12">
    <location>
        <begin position="751"/>
        <end position="763"/>
    </location>
</feature>
<dbReference type="GO" id="GO:0033857">
    <property type="term" value="F:5-diphosphoinositol pentakisphosphate 1-kinase activity"/>
    <property type="evidence" value="ECO:0007669"/>
    <property type="project" value="TreeGrafter"/>
</dbReference>
<feature type="compositionally biased region" description="Polar residues" evidence="12">
    <location>
        <begin position="766"/>
        <end position="777"/>
    </location>
</feature>
<dbReference type="InterPro" id="IPR000560">
    <property type="entry name" value="His_Pase_clade-2"/>
</dbReference>
<sequence>MDGTLDIRKWPWCDFMISFYSEGFPLRKAIEYQKRRGVFSVNNLPMQELLWDRRLVLQVLDHVGVHTPPRWTVTRDGGPQISDDSRILLRNRLGLTIPRVYPMPEVVHIDYDTIMINGETVHKPFVEKPVSGEDHNIYIYFSQEQGGGTRKLFRKVGNKSSEYFPDLWQVRTTGSYIYEQFMDVDNAEDVKVYTIGSNFCHAETRKSPVVDGIVQRNAEGKEVRYTTELTPEEQDSAYRVSKAFGQFVCGIDFLRVEGISYVIDVNGWSFVKGCKNYYDVCSARLHDLFMQAAERRWFAMHYWKKPANENQWVLKGFLSVFRHADRTPKQKIKYGFTSAPFVELLQGSRQEVILRKIPELAQVVATAKVALEQNLEDVDKLEQLTTILQRKMHMEGTKVQLKPAFNKNTGDLLKIQVILKWGGGCTHAGIHHTQDLADDMRKDLSVLNKKLLDEVVVYSSSEQRVTDTAKVFCERFLRMATIPDDFLIIRKDMLDDSNAAKEQMDAVKSRLKAFFKAHEANLATSQGFVLPEEMQDPQTFVRGVYDLLARVTRHMRRNLDSPYIENTILKDYHWCCNENVALFRERWEKLLQDFGKVEKNKFDPGKVGELYDSLKYDALHNRPLMDLIFISPDQQSSTGTSPESTHSGLGLRNVDRNGVSMGTRRISEGLAALTLGQRNGHQSESGSTTGACGSLGTLGDSSPTVPTMVIPSVPVLIATPPLSTKSTDKPRPIPIATSGHSAGQSSAGLCPTSVSTSPSSVPSETYGHSLSKSPPTASSIGRRISWSSRGRLSPFPYNRTSIHKVGKDIRTPEPIRELYHKAKLLFDFVTPREYGITDQEKLDIGVLTSVPLLKRIIADIKQLMQQDHPGCRFYFTKESHIHTLLNCVFMSGLPMKLSVHQVVELDFLTQITFEVYERRRDHLGLEPEYSLRLGLSPGAYYSNVIDHQVDSNHALAAASRKDLTDHIELNKALGYFQSMLDATTKDHPNSNGAL</sequence>
<organism evidence="14 15">
    <name type="scientific">Dispira parvispora</name>
    <dbReference type="NCBI Taxonomy" id="1520584"/>
    <lineage>
        <taxon>Eukaryota</taxon>
        <taxon>Fungi</taxon>
        <taxon>Fungi incertae sedis</taxon>
        <taxon>Zoopagomycota</taxon>
        <taxon>Kickxellomycotina</taxon>
        <taxon>Dimargaritomycetes</taxon>
        <taxon>Dimargaritales</taxon>
        <taxon>Dimargaritaceae</taxon>
        <taxon>Dispira</taxon>
    </lineage>
</organism>
<dbReference type="SUPFAM" id="SSF56059">
    <property type="entry name" value="Glutathione synthetase ATP-binding domain-like"/>
    <property type="match status" value="1"/>
</dbReference>
<dbReference type="Pfam" id="PF08443">
    <property type="entry name" value="RimK"/>
    <property type="match status" value="1"/>
</dbReference>
<keyword evidence="5 10" id="KW-0547">Nucleotide-binding</keyword>
<dbReference type="PANTHER" id="PTHR12750">
    <property type="entry name" value="DIPHOSPHOINOSITOL PENTAKISPHOSPHATE KINASE"/>
    <property type="match status" value="1"/>
</dbReference>
<dbReference type="InterPro" id="IPR029033">
    <property type="entry name" value="His_PPase_superfam"/>
</dbReference>
<name>A0A9W8AL45_9FUNG</name>
<evidence type="ECO:0000256" key="4">
    <source>
        <dbReference type="ARBA" id="ARBA00022679"/>
    </source>
</evidence>
<evidence type="ECO:0000256" key="7">
    <source>
        <dbReference type="ARBA" id="ARBA00022840"/>
    </source>
</evidence>
<dbReference type="InterPro" id="IPR011761">
    <property type="entry name" value="ATP-grasp"/>
</dbReference>
<keyword evidence="2 11" id="KW-0963">Cytoplasm</keyword>
<evidence type="ECO:0000256" key="5">
    <source>
        <dbReference type="ARBA" id="ARBA00022741"/>
    </source>
</evidence>
<dbReference type="GO" id="GO:0005856">
    <property type="term" value="C:cytoskeleton"/>
    <property type="evidence" value="ECO:0007669"/>
    <property type="project" value="UniProtKB-SubCell"/>
</dbReference>
<dbReference type="Pfam" id="PF00328">
    <property type="entry name" value="His_Phos_2"/>
    <property type="match status" value="1"/>
</dbReference>
<evidence type="ECO:0000256" key="9">
    <source>
        <dbReference type="ARBA" id="ARBA00034629"/>
    </source>
</evidence>
<dbReference type="EMBL" id="JANBPY010001651">
    <property type="protein sequence ID" value="KAJ1959211.1"/>
    <property type="molecule type" value="Genomic_DNA"/>
</dbReference>
<dbReference type="OrthoDB" id="18042at2759"/>
<evidence type="ECO:0000256" key="8">
    <source>
        <dbReference type="ARBA" id="ARBA00033696"/>
    </source>
</evidence>
<keyword evidence="7 10" id="KW-0067">ATP-binding</keyword>
<evidence type="ECO:0000313" key="14">
    <source>
        <dbReference type="EMBL" id="KAJ1959211.1"/>
    </source>
</evidence>
<gene>
    <name evidence="14" type="primary">VIP1</name>
    <name evidence="14" type="ORF">IWQ62_004702</name>
</gene>
<dbReference type="Proteomes" id="UP001150925">
    <property type="component" value="Unassembled WGS sequence"/>
</dbReference>
<dbReference type="InterPro" id="IPR040557">
    <property type="entry name" value="VIP1_N"/>
</dbReference>
<keyword evidence="3" id="KW-0597">Phosphoprotein</keyword>
<dbReference type="PANTHER" id="PTHR12750:SF9">
    <property type="entry name" value="INOSITOL HEXAKISPHOSPHATE AND DIPHOSPHOINOSITOL-PENTAKISPHOSPHATE KINASE"/>
    <property type="match status" value="1"/>
</dbReference>
<dbReference type="Gene3D" id="3.40.50.11950">
    <property type="match status" value="1"/>
</dbReference>
<keyword evidence="15" id="KW-1185">Reference proteome</keyword>
<keyword evidence="6 11" id="KW-0418">Kinase</keyword>
<protein>
    <recommendedName>
        <fullName evidence="11">Inositol hexakisphosphate and diphosphoinositol-pentakisphosphate kinase</fullName>
        <ecNumber evidence="11">2.7.4.24</ecNumber>
    </recommendedName>
</protein>
<dbReference type="InterPro" id="IPR013651">
    <property type="entry name" value="ATP-grasp_RimK-type"/>
</dbReference>
<reference evidence="14" key="1">
    <citation type="submission" date="2022-07" db="EMBL/GenBank/DDBJ databases">
        <title>Phylogenomic reconstructions and comparative analyses of Kickxellomycotina fungi.</title>
        <authorList>
            <person name="Reynolds N.K."/>
            <person name="Stajich J.E."/>
            <person name="Barry K."/>
            <person name="Grigoriev I.V."/>
            <person name="Crous P."/>
            <person name="Smith M.E."/>
        </authorList>
    </citation>
    <scope>NUCLEOTIDE SEQUENCE</scope>
    <source>
        <strain evidence="14">RSA 1196</strain>
    </source>
</reference>
<dbReference type="GO" id="GO:0005524">
    <property type="term" value="F:ATP binding"/>
    <property type="evidence" value="ECO:0007669"/>
    <property type="project" value="UniProtKB-UniRule"/>
</dbReference>
<dbReference type="AlphaFoldDB" id="A0A9W8AL45"/>
<dbReference type="InterPro" id="IPR037446">
    <property type="entry name" value="His_Pase_VIP1"/>
</dbReference>
<dbReference type="PROSITE" id="PS50975">
    <property type="entry name" value="ATP_GRASP"/>
    <property type="match status" value="1"/>
</dbReference>
<evidence type="ECO:0000313" key="15">
    <source>
        <dbReference type="Proteomes" id="UP001150925"/>
    </source>
</evidence>
<feature type="compositionally biased region" description="Polar residues" evidence="12">
    <location>
        <begin position="676"/>
        <end position="691"/>
    </location>
</feature>
<feature type="region of interest" description="Disordered" evidence="12">
    <location>
        <begin position="632"/>
        <end position="656"/>
    </location>
</feature>
<feature type="compositionally biased region" description="Polar residues" evidence="12">
    <location>
        <begin position="632"/>
        <end position="647"/>
    </location>
</feature>
<feature type="region of interest" description="Disordered" evidence="12">
    <location>
        <begin position="676"/>
        <end position="703"/>
    </location>
</feature>
<keyword evidence="4 11" id="KW-0808">Transferase</keyword>
<accession>A0A9W8AL45</accession>
<dbReference type="GO" id="GO:0005829">
    <property type="term" value="C:cytosol"/>
    <property type="evidence" value="ECO:0007669"/>
    <property type="project" value="TreeGrafter"/>
</dbReference>
<comment type="subcellular location">
    <subcellularLocation>
        <location evidence="11">Cytoplasm</location>
        <location evidence="11">Cytoskeleton</location>
    </subcellularLocation>
</comment>
<evidence type="ECO:0000256" key="1">
    <source>
        <dbReference type="ARBA" id="ARBA00005609"/>
    </source>
</evidence>
<dbReference type="GO" id="GO:0046872">
    <property type="term" value="F:metal ion binding"/>
    <property type="evidence" value="ECO:0007669"/>
    <property type="project" value="InterPro"/>
</dbReference>
<dbReference type="GO" id="GO:0032958">
    <property type="term" value="P:inositol phosphate biosynthetic process"/>
    <property type="evidence" value="ECO:0007669"/>
    <property type="project" value="TreeGrafter"/>
</dbReference>
<dbReference type="GO" id="GO:0000828">
    <property type="term" value="F:inositol hexakisphosphate kinase activity"/>
    <property type="evidence" value="ECO:0007669"/>
    <property type="project" value="TreeGrafter"/>
</dbReference>
<dbReference type="Pfam" id="PF18086">
    <property type="entry name" value="PPIP5K2_N"/>
    <property type="match status" value="1"/>
</dbReference>
<evidence type="ECO:0000259" key="13">
    <source>
        <dbReference type="PROSITE" id="PS50975"/>
    </source>
</evidence>
<feature type="compositionally biased region" description="Polar residues" evidence="12">
    <location>
        <begin position="738"/>
        <end position="747"/>
    </location>
</feature>
<evidence type="ECO:0000256" key="6">
    <source>
        <dbReference type="ARBA" id="ARBA00022777"/>
    </source>
</evidence>
<dbReference type="SUPFAM" id="SSF53254">
    <property type="entry name" value="Phosphoglycerate mutase-like"/>
    <property type="match status" value="1"/>
</dbReference>
<evidence type="ECO:0000256" key="2">
    <source>
        <dbReference type="ARBA" id="ARBA00022490"/>
    </source>
</evidence>
<dbReference type="GO" id="GO:0006020">
    <property type="term" value="P:inositol metabolic process"/>
    <property type="evidence" value="ECO:0007669"/>
    <property type="project" value="TreeGrafter"/>
</dbReference>
<dbReference type="FunFam" id="3.30.470.20:FF:000036">
    <property type="entry name" value="Inositol hexakisphosphate and diphosphoinositol-pentakisphosphate kinase"/>
    <property type="match status" value="1"/>
</dbReference>
<evidence type="ECO:0000256" key="11">
    <source>
        <dbReference type="RuleBase" id="RU365032"/>
    </source>
</evidence>
<evidence type="ECO:0000256" key="12">
    <source>
        <dbReference type="SAM" id="MobiDB-lite"/>
    </source>
</evidence>
<comment type="similarity">
    <text evidence="1 11">Belongs to the histidine acid phosphatase family. VIP1 subfamily.</text>
</comment>
<comment type="caution">
    <text evidence="14">The sequence shown here is derived from an EMBL/GenBank/DDBJ whole genome shotgun (WGS) entry which is preliminary data.</text>
</comment>